<dbReference type="Gene3D" id="1.20.5.340">
    <property type="match status" value="1"/>
</dbReference>
<evidence type="ECO:0000313" key="2">
    <source>
        <dbReference type="EMBL" id="KAF0732741.1"/>
    </source>
</evidence>
<dbReference type="EMBL" id="VUJU01008297">
    <property type="protein sequence ID" value="KAF0732741.1"/>
    <property type="molecule type" value="Genomic_DNA"/>
</dbReference>
<proteinExistence type="predicted"/>
<gene>
    <name evidence="2" type="ORF">FWK35_00024897</name>
</gene>
<comment type="caution">
    <text evidence="2">The sequence shown here is derived from an EMBL/GenBank/DDBJ whole genome shotgun (WGS) entry which is preliminary data.</text>
</comment>
<accession>A0A6G0WYY6</accession>
<name>A0A6G0WYY6_APHCR</name>
<sequence length="244" mass="27590">MTLISMDSDLISKINNIFLAIKEIKKSVSKHDSLFSELNNKLDQVSNQLRDLGSRSASLENRMDKLESHLSNAESSNSSSDELLIFEVLDKQSRARNLIFFNLPESNNSNSSEEDKLLVKSVLDTLSPNLGTAALARLGRKYSYHFQKLTNGQTTEDIKFYFQNVRGLNTKLNTLMRNVNLSNYDLIGLFETWLSSNVDSSELGLINYYLSRVLPVPTSPVEHIFVIIKIDLNYIIIGINFSVC</sequence>
<reference evidence="2 3" key="1">
    <citation type="submission" date="2019-08" db="EMBL/GenBank/DDBJ databases">
        <title>Whole genome of Aphis craccivora.</title>
        <authorList>
            <person name="Voronova N.V."/>
            <person name="Shulinski R.S."/>
            <person name="Bandarenka Y.V."/>
            <person name="Zhorov D.G."/>
            <person name="Warner D."/>
        </authorList>
    </citation>
    <scope>NUCLEOTIDE SEQUENCE [LARGE SCALE GENOMIC DNA]</scope>
    <source>
        <strain evidence="2">180601</strain>
        <tissue evidence="2">Whole Body</tissue>
    </source>
</reference>
<protein>
    <submittedName>
        <fullName evidence="2">Uncharacterized protein</fullName>
    </submittedName>
</protein>
<dbReference type="OrthoDB" id="8069600at2759"/>
<dbReference type="AlphaFoldDB" id="A0A6G0WYY6"/>
<organism evidence="2 3">
    <name type="scientific">Aphis craccivora</name>
    <name type="common">Cowpea aphid</name>
    <dbReference type="NCBI Taxonomy" id="307492"/>
    <lineage>
        <taxon>Eukaryota</taxon>
        <taxon>Metazoa</taxon>
        <taxon>Ecdysozoa</taxon>
        <taxon>Arthropoda</taxon>
        <taxon>Hexapoda</taxon>
        <taxon>Insecta</taxon>
        <taxon>Pterygota</taxon>
        <taxon>Neoptera</taxon>
        <taxon>Paraneoptera</taxon>
        <taxon>Hemiptera</taxon>
        <taxon>Sternorrhyncha</taxon>
        <taxon>Aphidomorpha</taxon>
        <taxon>Aphidoidea</taxon>
        <taxon>Aphididae</taxon>
        <taxon>Aphidini</taxon>
        <taxon>Aphis</taxon>
        <taxon>Aphis</taxon>
    </lineage>
</organism>
<feature type="coiled-coil region" evidence="1">
    <location>
        <begin position="35"/>
        <end position="76"/>
    </location>
</feature>
<evidence type="ECO:0000256" key="1">
    <source>
        <dbReference type="SAM" id="Coils"/>
    </source>
</evidence>
<keyword evidence="1" id="KW-0175">Coiled coil</keyword>
<evidence type="ECO:0000313" key="3">
    <source>
        <dbReference type="Proteomes" id="UP000478052"/>
    </source>
</evidence>
<dbReference type="Proteomes" id="UP000478052">
    <property type="component" value="Unassembled WGS sequence"/>
</dbReference>
<keyword evidence="3" id="KW-1185">Reference proteome</keyword>